<proteinExistence type="predicted"/>
<evidence type="ECO:0000256" key="1">
    <source>
        <dbReference type="ARBA" id="ARBA00022491"/>
    </source>
</evidence>
<name>A0A7W9EF37_9SPHN</name>
<keyword evidence="1" id="KW-0678">Repressor</keyword>
<dbReference type="Gene3D" id="1.10.357.10">
    <property type="entry name" value="Tetracycline Repressor, domain 2"/>
    <property type="match status" value="1"/>
</dbReference>
<dbReference type="GO" id="GO:0000976">
    <property type="term" value="F:transcription cis-regulatory region binding"/>
    <property type="evidence" value="ECO:0007669"/>
    <property type="project" value="TreeGrafter"/>
</dbReference>
<evidence type="ECO:0000256" key="4">
    <source>
        <dbReference type="ARBA" id="ARBA00023163"/>
    </source>
</evidence>
<dbReference type="GO" id="GO:0003700">
    <property type="term" value="F:DNA-binding transcription factor activity"/>
    <property type="evidence" value="ECO:0007669"/>
    <property type="project" value="TreeGrafter"/>
</dbReference>
<keyword evidence="2" id="KW-0805">Transcription regulation</keyword>
<dbReference type="PANTHER" id="PTHR30055">
    <property type="entry name" value="HTH-TYPE TRANSCRIPTIONAL REGULATOR RUTR"/>
    <property type="match status" value="1"/>
</dbReference>
<evidence type="ECO:0000256" key="5">
    <source>
        <dbReference type="PROSITE-ProRule" id="PRU00335"/>
    </source>
</evidence>
<dbReference type="PRINTS" id="PR00455">
    <property type="entry name" value="HTHTETR"/>
</dbReference>
<evidence type="ECO:0000313" key="8">
    <source>
        <dbReference type="Proteomes" id="UP000549617"/>
    </source>
</evidence>
<dbReference type="SUPFAM" id="SSF46689">
    <property type="entry name" value="Homeodomain-like"/>
    <property type="match status" value="1"/>
</dbReference>
<evidence type="ECO:0000313" key="7">
    <source>
        <dbReference type="EMBL" id="MBB5685670.1"/>
    </source>
</evidence>
<feature type="DNA-binding region" description="H-T-H motif" evidence="5">
    <location>
        <begin position="35"/>
        <end position="54"/>
    </location>
</feature>
<dbReference type="Proteomes" id="UP000549617">
    <property type="component" value="Unassembled WGS sequence"/>
</dbReference>
<dbReference type="InterPro" id="IPR009057">
    <property type="entry name" value="Homeodomain-like_sf"/>
</dbReference>
<dbReference type="PROSITE" id="PS50977">
    <property type="entry name" value="HTH_TETR_2"/>
    <property type="match status" value="1"/>
</dbReference>
<dbReference type="InterPro" id="IPR050109">
    <property type="entry name" value="HTH-type_TetR-like_transc_reg"/>
</dbReference>
<sequence>MAKTGDRTAAFEARRMEILHKVALAFAEEGYHQTSVSSLADRLGVSKPVLYYYAKNKDDLLFQCVLVGRNALQQAMEKTKKINVTGAGKLRHFFSTYTEIMCGDFGRCIALVDPQALNPEARKNDTLARRAIEDAVCQMVMDGQEDGSIGRCNPIIATRAMFGAFNGIPRWFRTGGEFNARDVAEAYLDLLMHGLTPTGTAFGKAVKARPKKKDD</sequence>
<keyword evidence="4" id="KW-0804">Transcription</keyword>
<dbReference type="InterPro" id="IPR036271">
    <property type="entry name" value="Tet_transcr_reg_TetR-rel_C_sf"/>
</dbReference>
<dbReference type="InterPro" id="IPR001647">
    <property type="entry name" value="HTH_TetR"/>
</dbReference>
<dbReference type="InterPro" id="IPR041490">
    <property type="entry name" value="KstR2_TetR_C"/>
</dbReference>
<dbReference type="RefSeq" id="WP_184017179.1">
    <property type="nucleotide sequence ID" value="NZ_JACIJC010000002.1"/>
</dbReference>
<keyword evidence="8" id="KW-1185">Reference proteome</keyword>
<protein>
    <submittedName>
        <fullName evidence="7">AcrR family transcriptional regulator</fullName>
    </submittedName>
</protein>
<dbReference type="EMBL" id="JACIJC010000002">
    <property type="protein sequence ID" value="MBB5685670.1"/>
    <property type="molecule type" value="Genomic_DNA"/>
</dbReference>
<dbReference type="AlphaFoldDB" id="A0A7W9EF37"/>
<comment type="caution">
    <text evidence="7">The sequence shown here is derived from an EMBL/GenBank/DDBJ whole genome shotgun (WGS) entry which is preliminary data.</text>
</comment>
<dbReference type="Pfam" id="PF17932">
    <property type="entry name" value="TetR_C_24"/>
    <property type="match status" value="1"/>
</dbReference>
<accession>A0A7W9EF37</accession>
<keyword evidence="3 5" id="KW-0238">DNA-binding</keyword>
<evidence type="ECO:0000259" key="6">
    <source>
        <dbReference type="PROSITE" id="PS50977"/>
    </source>
</evidence>
<dbReference type="Pfam" id="PF00440">
    <property type="entry name" value="TetR_N"/>
    <property type="match status" value="1"/>
</dbReference>
<feature type="domain" description="HTH tetR-type" evidence="6">
    <location>
        <begin position="12"/>
        <end position="72"/>
    </location>
</feature>
<dbReference type="Gene3D" id="1.10.10.60">
    <property type="entry name" value="Homeodomain-like"/>
    <property type="match status" value="1"/>
</dbReference>
<reference evidence="7 8" key="1">
    <citation type="submission" date="2020-08" db="EMBL/GenBank/DDBJ databases">
        <title>Genomic Encyclopedia of Type Strains, Phase IV (KMG-IV): sequencing the most valuable type-strain genomes for metagenomic binning, comparative biology and taxonomic classification.</title>
        <authorList>
            <person name="Goeker M."/>
        </authorList>
    </citation>
    <scope>NUCLEOTIDE SEQUENCE [LARGE SCALE GENOMIC DNA]</scope>
    <source>
        <strain evidence="7 8">DSM 25079</strain>
    </source>
</reference>
<organism evidence="7 8">
    <name type="scientific">Sphingobium boeckii</name>
    <dbReference type="NCBI Taxonomy" id="1082345"/>
    <lineage>
        <taxon>Bacteria</taxon>
        <taxon>Pseudomonadati</taxon>
        <taxon>Pseudomonadota</taxon>
        <taxon>Alphaproteobacteria</taxon>
        <taxon>Sphingomonadales</taxon>
        <taxon>Sphingomonadaceae</taxon>
        <taxon>Sphingobium</taxon>
    </lineage>
</organism>
<evidence type="ECO:0000256" key="3">
    <source>
        <dbReference type="ARBA" id="ARBA00023125"/>
    </source>
</evidence>
<evidence type="ECO:0000256" key="2">
    <source>
        <dbReference type="ARBA" id="ARBA00023015"/>
    </source>
</evidence>
<gene>
    <name evidence="7" type="ORF">FHS49_001678</name>
</gene>
<dbReference type="PANTHER" id="PTHR30055:SF175">
    <property type="entry name" value="HTH-TYPE TRANSCRIPTIONAL REPRESSOR KSTR2"/>
    <property type="match status" value="1"/>
</dbReference>
<dbReference type="SUPFAM" id="SSF48498">
    <property type="entry name" value="Tetracyclin repressor-like, C-terminal domain"/>
    <property type="match status" value="1"/>
</dbReference>